<evidence type="ECO:0000256" key="5">
    <source>
        <dbReference type="ARBA" id="ARBA00022842"/>
    </source>
</evidence>
<dbReference type="GO" id="GO:0009678">
    <property type="term" value="F:diphosphate hydrolysis-driven proton transmembrane transporter activity"/>
    <property type="evidence" value="ECO:0007669"/>
    <property type="project" value="UniProtKB-EC"/>
</dbReference>
<evidence type="ECO:0000256" key="10">
    <source>
        <dbReference type="SAM" id="Phobius"/>
    </source>
</evidence>
<evidence type="ECO:0000256" key="4">
    <source>
        <dbReference type="ARBA" id="ARBA00022692"/>
    </source>
</evidence>
<dbReference type="GO" id="GO:0012505">
    <property type="term" value="C:endomembrane system"/>
    <property type="evidence" value="ECO:0007669"/>
    <property type="project" value="UniProtKB-SubCell"/>
</dbReference>
<dbReference type="Proteomes" id="UP000245207">
    <property type="component" value="Unassembled WGS sequence"/>
</dbReference>
<proteinExistence type="predicted"/>
<evidence type="ECO:0000256" key="1">
    <source>
        <dbReference type="ARBA" id="ARBA00004127"/>
    </source>
</evidence>
<reference evidence="11 12" key="1">
    <citation type="journal article" date="2018" name="Mol. Plant">
        <title>The genome of Artemisia annua provides insight into the evolution of Asteraceae family and artemisinin biosynthesis.</title>
        <authorList>
            <person name="Shen Q."/>
            <person name="Zhang L."/>
            <person name="Liao Z."/>
            <person name="Wang S."/>
            <person name="Yan T."/>
            <person name="Shi P."/>
            <person name="Liu M."/>
            <person name="Fu X."/>
            <person name="Pan Q."/>
            <person name="Wang Y."/>
            <person name="Lv Z."/>
            <person name="Lu X."/>
            <person name="Zhang F."/>
            <person name="Jiang W."/>
            <person name="Ma Y."/>
            <person name="Chen M."/>
            <person name="Hao X."/>
            <person name="Li L."/>
            <person name="Tang Y."/>
            <person name="Lv G."/>
            <person name="Zhou Y."/>
            <person name="Sun X."/>
            <person name="Brodelius P.E."/>
            <person name="Rose J.K.C."/>
            <person name="Tang K."/>
        </authorList>
    </citation>
    <scope>NUCLEOTIDE SEQUENCE [LARGE SCALE GENOMIC DNA]</scope>
    <source>
        <strain evidence="12">cv. Huhao1</strain>
        <tissue evidence="11">Leaf</tissue>
    </source>
</reference>
<evidence type="ECO:0000256" key="6">
    <source>
        <dbReference type="ARBA" id="ARBA00022967"/>
    </source>
</evidence>
<keyword evidence="3" id="KW-0813">Transport</keyword>
<dbReference type="PANTHER" id="PTHR31998">
    <property type="entry name" value="K(+)-INSENSITIVE PYROPHOSPHATE-ENERGIZED PROTON PUMP"/>
    <property type="match status" value="1"/>
</dbReference>
<evidence type="ECO:0000256" key="7">
    <source>
        <dbReference type="ARBA" id="ARBA00022989"/>
    </source>
</evidence>
<evidence type="ECO:0000256" key="9">
    <source>
        <dbReference type="ARBA" id="ARBA00023136"/>
    </source>
</evidence>
<feature type="transmembrane region" description="Helical" evidence="10">
    <location>
        <begin position="38"/>
        <end position="67"/>
    </location>
</feature>
<keyword evidence="7 10" id="KW-1133">Transmembrane helix</keyword>
<organism evidence="11 12">
    <name type="scientific">Artemisia annua</name>
    <name type="common">Sweet wormwood</name>
    <dbReference type="NCBI Taxonomy" id="35608"/>
    <lineage>
        <taxon>Eukaryota</taxon>
        <taxon>Viridiplantae</taxon>
        <taxon>Streptophyta</taxon>
        <taxon>Embryophyta</taxon>
        <taxon>Tracheophyta</taxon>
        <taxon>Spermatophyta</taxon>
        <taxon>Magnoliopsida</taxon>
        <taxon>eudicotyledons</taxon>
        <taxon>Gunneridae</taxon>
        <taxon>Pentapetalae</taxon>
        <taxon>asterids</taxon>
        <taxon>campanulids</taxon>
        <taxon>Asterales</taxon>
        <taxon>Asteraceae</taxon>
        <taxon>Asteroideae</taxon>
        <taxon>Anthemideae</taxon>
        <taxon>Artemisiinae</taxon>
        <taxon>Artemisia</taxon>
    </lineage>
</organism>
<dbReference type="EC" id="7.1.3.1" evidence="2"/>
<sequence>MTTKSVGSVALKMVEEVCRQFSTILMISANTSINDPSWFLIFMLTSLIVGIFFGVITLSSVLVGSLVSGVQQYSTDRYLYINGAAWNNAKKYIEMFSYWKRLKLSSKTGAGT</sequence>
<evidence type="ECO:0000256" key="3">
    <source>
        <dbReference type="ARBA" id="ARBA00022448"/>
    </source>
</evidence>
<gene>
    <name evidence="11" type="ORF">CTI12_AA476880</name>
</gene>
<evidence type="ECO:0000256" key="8">
    <source>
        <dbReference type="ARBA" id="ARBA00023065"/>
    </source>
</evidence>
<comment type="caution">
    <text evidence="11">The sequence shown here is derived from an EMBL/GenBank/DDBJ whole genome shotgun (WGS) entry which is preliminary data.</text>
</comment>
<dbReference type="GO" id="GO:0016020">
    <property type="term" value="C:membrane"/>
    <property type="evidence" value="ECO:0007669"/>
    <property type="project" value="InterPro"/>
</dbReference>
<protein>
    <recommendedName>
        <fullName evidence="2">H(+)-exporting diphosphatase</fullName>
        <ecNumber evidence="2">7.1.3.1</ecNumber>
    </recommendedName>
</protein>
<comment type="subcellular location">
    <subcellularLocation>
        <location evidence="1">Endomembrane system</location>
        <topology evidence="1">Multi-pass membrane protein</topology>
    </subcellularLocation>
</comment>
<evidence type="ECO:0000256" key="2">
    <source>
        <dbReference type="ARBA" id="ARBA00013242"/>
    </source>
</evidence>
<keyword evidence="8" id="KW-0406">Ion transport</keyword>
<name>A0A2U1LLU8_ARTAN</name>
<dbReference type="Pfam" id="PF03030">
    <property type="entry name" value="H_PPase"/>
    <property type="match status" value="1"/>
</dbReference>
<keyword evidence="6" id="KW-1278">Translocase</keyword>
<keyword evidence="9 10" id="KW-0472">Membrane</keyword>
<accession>A0A2U1LLU8</accession>
<keyword evidence="12" id="KW-1185">Reference proteome</keyword>
<keyword evidence="5" id="KW-0460">Magnesium</keyword>
<dbReference type="InterPro" id="IPR004131">
    <property type="entry name" value="PPase-energised_H-pump"/>
</dbReference>
<dbReference type="STRING" id="35608.A0A2U1LLU8"/>
<dbReference type="EMBL" id="PKPP01008703">
    <property type="protein sequence ID" value="PWA49986.1"/>
    <property type="molecule type" value="Genomic_DNA"/>
</dbReference>
<keyword evidence="4 10" id="KW-0812">Transmembrane</keyword>
<dbReference type="GO" id="GO:0004427">
    <property type="term" value="F:inorganic diphosphate phosphatase activity"/>
    <property type="evidence" value="ECO:0007669"/>
    <property type="project" value="InterPro"/>
</dbReference>
<dbReference type="AlphaFoldDB" id="A0A2U1LLU8"/>
<evidence type="ECO:0000313" key="11">
    <source>
        <dbReference type="EMBL" id="PWA49986.1"/>
    </source>
</evidence>
<evidence type="ECO:0000313" key="12">
    <source>
        <dbReference type="Proteomes" id="UP000245207"/>
    </source>
</evidence>